<proteinExistence type="predicted"/>
<dbReference type="PANTHER" id="PTHR24094:SF15">
    <property type="entry name" value="AMP-DEPENDENT SYNTHETASE_LIGASE DOMAIN-CONTAINING PROTEIN-RELATED"/>
    <property type="match status" value="1"/>
</dbReference>
<geneLocation type="plasmid" evidence="3">
    <name>Plasmid1</name>
</geneLocation>
<feature type="signal peptide" evidence="1">
    <location>
        <begin position="1"/>
        <end position="20"/>
    </location>
</feature>
<dbReference type="InterPro" id="IPR011089">
    <property type="entry name" value="GmrSD_C"/>
</dbReference>
<keyword evidence="3" id="KW-0614">Plasmid</keyword>
<organism evidence="3">
    <name type="scientific">Mycobacterium sp. (strain MCS)</name>
    <dbReference type="NCBI Taxonomy" id="164756"/>
    <lineage>
        <taxon>Bacteria</taxon>
        <taxon>Bacillati</taxon>
        <taxon>Actinomycetota</taxon>
        <taxon>Actinomycetes</taxon>
        <taxon>Mycobacteriales</taxon>
        <taxon>Mycobacteriaceae</taxon>
        <taxon>Mycobacterium</taxon>
    </lineage>
</organism>
<sequence precursor="true">MRIRRSGWMAIAAAVLSAAALLNSGLGEDTATVARSTVQPAADLAVLLDQVQVVDHIPSVDGYERSCRKGDGCVFGPAWNDPLAHSACDTRNRMLAAQLKNVAFKPKTNNCKVISGVLDPDPYTGQRVDLNDVELDHIYALAAAWDAGAWRWTLEQRQTFANDPVELLAVSGPANRQKSDARLDEWLPNYQPCAYIQRYLTVAVKYQLPITAAERNTAAATCPAAPPAAA</sequence>
<keyword evidence="1" id="KW-0732">Signal</keyword>
<accession>A0A5Q5BT57</accession>
<evidence type="ECO:0000256" key="1">
    <source>
        <dbReference type="SAM" id="SignalP"/>
    </source>
</evidence>
<evidence type="ECO:0000259" key="2">
    <source>
        <dbReference type="Pfam" id="PF07510"/>
    </source>
</evidence>
<gene>
    <name evidence="3" type="ordered locus">Mmcs_5484</name>
</gene>
<dbReference type="KEGG" id="mmc:Mmcs_5484"/>
<dbReference type="AlphaFoldDB" id="A0A5Q5BT57"/>
<feature type="domain" description="GmrSD restriction endonucleases C-terminal" evidence="2">
    <location>
        <begin position="89"/>
        <end position="215"/>
    </location>
</feature>
<protein>
    <recommendedName>
        <fullName evidence="2">GmrSD restriction endonucleases C-terminal domain-containing protein</fullName>
    </recommendedName>
</protein>
<dbReference type="EMBL" id="CP000385">
    <property type="protein sequence ID" value="ABG11584.1"/>
    <property type="molecule type" value="Genomic_DNA"/>
</dbReference>
<dbReference type="Pfam" id="PF07510">
    <property type="entry name" value="GmrSD_C"/>
    <property type="match status" value="1"/>
</dbReference>
<evidence type="ECO:0000313" key="3">
    <source>
        <dbReference type="EMBL" id="ABG11584.1"/>
    </source>
</evidence>
<name>A0A5Q5BT57_MYCSS</name>
<dbReference type="PANTHER" id="PTHR24094">
    <property type="entry name" value="SECRETED PROTEIN"/>
    <property type="match status" value="1"/>
</dbReference>
<feature type="chain" id="PRO_5038777563" description="GmrSD restriction endonucleases C-terminal domain-containing protein" evidence="1">
    <location>
        <begin position="21"/>
        <end position="230"/>
    </location>
</feature>
<reference evidence="3" key="1">
    <citation type="submission" date="2006-06" db="EMBL/GenBank/DDBJ databases">
        <title>Complete sequence of plasmid of Mycobacterium sp. MCS.</title>
        <authorList>
            <consortium name="US DOE Joint Genome Institute"/>
            <person name="Copeland A."/>
            <person name="Lucas S."/>
            <person name="Lapidus A."/>
            <person name="Barry K."/>
            <person name="Detter J.C."/>
            <person name="Glavina del Rio T."/>
            <person name="Hammon N."/>
            <person name="Israni S."/>
            <person name="Dalin E."/>
            <person name="Tice H."/>
            <person name="Pitluck S."/>
            <person name="Martinez M."/>
            <person name="Schmutz J."/>
            <person name="Larimer F."/>
            <person name="Land M."/>
            <person name="Hauser L."/>
            <person name="Kyrpides N."/>
            <person name="Kim E."/>
            <person name="Miller C.D."/>
            <person name="Hughes J.E."/>
            <person name="Anderson A.J."/>
            <person name="Sims R.C."/>
            <person name="Richardson P."/>
        </authorList>
    </citation>
    <scope>NUCLEOTIDE SEQUENCE [LARGE SCALE GENOMIC DNA]</scope>
    <source>
        <strain evidence="3">MCS</strain>
        <plasmid evidence="3">Plasmid1</plasmid>
    </source>
</reference>